<keyword evidence="4" id="KW-0697">Rotamase</keyword>
<evidence type="ECO:0000256" key="3">
    <source>
        <dbReference type="ARBA" id="ARBA00022729"/>
    </source>
</evidence>
<accession>A0A0F9UZ76</accession>
<dbReference type="SUPFAM" id="SSF109998">
    <property type="entry name" value="Triger factor/SurA peptide-binding domain-like"/>
    <property type="match status" value="1"/>
</dbReference>
<evidence type="ECO:0000256" key="5">
    <source>
        <dbReference type="ARBA" id="ARBA00023235"/>
    </source>
</evidence>
<dbReference type="Pfam" id="PF00639">
    <property type="entry name" value="Rotamase"/>
    <property type="match status" value="1"/>
</dbReference>
<feature type="domain" description="PpiC" evidence="7">
    <location>
        <begin position="388"/>
        <end position="501"/>
    </location>
</feature>
<dbReference type="Gene3D" id="3.10.50.40">
    <property type="match status" value="1"/>
</dbReference>
<dbReference type="PROSITE" id="PS51257">
    <property type="entry name" value="PROKAR_LIPOPROTEIN"/>
    <property type="match status" value="1"/>
</dbReference>
<dbReference type="InterPro" id="IPR027304">
    <property type="entry name" value="Trigger_fact/SurA_dom_sf"/>
</dbReference>
<dbReference type="PROSITE" id="PS50198">
    <property type="entry name" value="PPIC_PPIASE_2"/>
    <property type="match status" value="1"/>
</dbReference>
<dbReference type="GO" id="GO:0003755">
    <property type="term" value="F:peptidyl-prolyl cis-trans isomerase activity"/>
    <property type="evidence" value="ECO:0007669"/>
    <property type="project" value="UniProtKB-KW"/>
</dbReference>
<keyword evidence="5" id="KW-0413">Isomerase</keyword>
<dbReference type="InterPro" id="IPR050245">
    <property type="entry name" value="PrsA_foldase"/>
</dbReference>
<feature type="compositionally biased region" description="Acidic residues" evidence="6">
    <location>
        <begin position="184"/>
        <end position="211"/>
    </location>
</feature>
<sequence length="566" mass="62533">MNKISTGCRCILLALLVSIGCDGADLTSSEWQWFKSRKKSTPVTPPTYVAPSSDVSPMPPEGDGDGARADAAEGISDEDLSADATLESEEGVIVPWDQLAAAERAAAAPLSGAGATAVEAPPTDPPTPAEAGELLRRRPVGPHEGSLDAGLDRDVDADAEETDKDPAVGSDEVATDIGQLLTDLADDDEGAADDDAGEDAGTDEADVDDAAAEPSSRPDPDDEVDDPTTGPGELVAASMVQINDRFITVDDVLRPLHGRLLTLERPPREEDFRRQVQGLIVSELRRQASETLVLIEAERTMSDGHKELIDKEMDRTLREMIARSGGSKKALERQCRQRHTTLEDLLADQRKRLITRSFLRQKIEPAIVINRRMLLAYYRTHRKEFTEKRKVQMQIIALPVEGFLPDSDEPPTEVDRQLARARARKEIERAAAEIEAGVDFGRVARKYSRGIKRDEGGVWPVLTEGSFRETAVQRNALRIKRGEVCGIIETPSGYYIVKTLRIIRGKTISFEDAQKGIDEKLRDQQYTRRSDEYFKKLLAEATIAESPQFLIDAVDQAVRLYWRRSR</sequence>
<evidence type="ECO:0000313" key="8">
    <source>
        <dbReference type="EMBL" id="KKN92807.1"/>
    </source>
</evidence>
<gene>
    <name evidence="8" type="ORF">LCGC14_0203340</name>
</gene>
<dbReference type="InterPro" id="IPR000297">
    <property type="entry name" value="PPIase_PpiC"/>
</dbReference>
<feature type="region of interest" description="Disordered" evidence="6">
    <location>
        <begin position="36"/>
        <end position="89"/>
    </location>
</feature>
<dbReference type="PANTHER" id="PTHR47245:SF1">
    <property type="entry name" value="FOLDASE PROTEIN PRSA"/>
    <property type="match status" value="1"/>
</dbReference>
<evidence type="ECO:0000256" key="6">
    <source>
        <dbReference type="SAM" id="MobiDB-lite"/>
    </source>
</evidence>
<evidence type="ECO:0000256" key="4">
    <source>
        <dbReference type="ARBA" id="ARBA00023110"/>
    </source>
</evidence>
<proteinExistence type="predicted"/>
<dbReference type="InterPro" id="IPR046357">
    <property type="entry name" value="PPIase_dom_sf"/>
</dbReference>
<dbReference type="Gene3D" id="1.10.4030.10">
    <property type="entry name" value="Porin chaperone SurA, peptide-binding domain"/>
    <property type="match status" value="1"/>
</dbReference>
<reference evidence="8" key="1">
    <citation type="journal article" date="2015" name="Nature">
        <title>Complex archaea that bridge the gap between prokaryotes and eukaryotes.</title>
        <authorList>
            <person name="Spang A."/>
            <person name="Saw J.H."/>
            <person name="Jorgensen S.L."/>
            <person name="Zaremba-Niedzwiedzka K."/>
            <person name="Martijn J."/>
            <person name="Lind A.E."/>
            <person name="van Eijk R."/>
            <person name="Schleper C."/>
            <person name="Guy L."/>
            <person name="Ettema T.J."/>
        </authorList>
    </citation>
    <scope>NUCLEOTIDE SEQUENCE</scope>
</reference>
<organism evidence="8">
    <name type="scientific">marine sediment metagenome</name>
    <dbReference type="NCBI Taxonomy" id="412755"/>
    <lineage>
        <taxon>unclassified sequences</taxon>
        <taxon>metagenomes</taxon>
        <taxon>ecological metagenomes</taxon>
    </lineage>
</organism>
<comment type="caution">
    <text evidence="8">The sequence shown here is derived from an EMBL/GenBank/DDBJ whole genome shotgun (WGS) entry which is preliminary data.</text>
</comment>
<evidence type="ECO:0000259" key="7">
    <source>
        <dbReference type="PROSITE" id="PS50198"/>
    </source>
</evidence>
<keyword evidence="3" id="KW-0732">Signal</keyword>
<evidence type="ECO:0000256" key="1">
    <source>
        <dbReference type="ARBA" id="ARBA00000971"/>
    </source>
</evidence>
<dbReference type="EMBL" id="LAZR01000091">
    <property type="protein sequence ID" value="KKN92807.1"/>
    <property type="molecule type" value="Genomic_DNA"/>
</dbReference>
<feature type="region of interest" description="Disordered" evidence="6">
    <location>
        <begin position="103"/>
        <end position="232"/>
    </location>
</feature>
<protein>
    <recommendedName>
        <fullName evidence="2">peptidylprolyl isomerase</fullName>
        <ecNumber evidence="2">5.2.1.8</ecNumber>
    </recommendedName>
</protein>
<evidence type="ECO:0000256" key="2">
    <source>
        <dbReference type="ARBA" id="ARBA00013194"/>
    </source>
</evidence>
<dbReference type="EC" id="5.2.1.8" evidence="2"/>
<dbReference type="PANTHER" id="PTHR47245">
    <property type="entry name" value="PEPTIDYLPROLYL ISOMERASE"/>
    <property type="match status" value="1"/>
</dbReference>
<comment type="catalytic activity">
    <reaction evidence="1">
        <text>[protein]-peptidylproline (omega=180) = [protein]-peptidylproline (omega=0)</text>
        <dbReference type="Rhea" id="RHEA:16237"/>
        <dbReference type="Rhea" id="RHEA-COMP:10747"/>
        <dbReference type="Rhea" id="RHEA-COMP:10748"/>
        <dbReference type="ChEBI" id="CHEBI:83833"/>
        <dbReference type="ChEBI" id="CHEBI:83834"/>
        <dbReference type="EC" id="5.2.1.8"/>
    </reaction>
</comment>
<feature type="compositionally biased region" description="Acidic residues" evidence="6">
    <location>
        <begin position="75"/>
        <end position="89"/>
    </location>
</feature>
<name>A0A0F9UZ76_9ZZZZ</name>
<dbReference type="SUPFAM" id="SSF54534">
    <property type="entry name" value="FKBP-like"/>
    <property type="match status" value="1"/>
</dbReference>
<dbReference type="AlphaFoldDB" id="A0A0F9UZ76"/>
<feature type="compositionally biased region" description="Low complexity" evidence="6">
    <location>
        <begin position="103"/>
        <end position="121"/>
    </location>
</feature>